<feature type="transmembrane region" description="Helical" evidence="6">
    <location>
        <begin position="114"/>
        <end position="136"/>
    </location>
</feature>
<dbReference type="RefSeq" id="WP_072317727.1">
    <property type="nucleotide sequence ID" value="NZ_FPJE01000013.1"/>
</dbReference>
<evidence type="ECO:0000256" key="1">
    <source>
        <dbReference type="ARBA" id="ARBA00004141"/>
    </source>
</evidence>
<dbReference type="InterPro" id="IPR031312">
    <property type="entry name" value="Na/sul_symport_CS"/>
</dbReference>
<dbReference type="InterPro" id="IPR001898">
    <property type="entry name" value="SLC13A/DASS"/>
</dbReference>
<dbReference type="NCBIfam" id="TIGR00785">
    <property type="entry name" value="dass"/>
    <property type="match status" value="1"/>
</dbReference>
<evidence type="ECO:0000256" key="5">
    <source>
        <dbReference type="ARBA" id="ARBA00023136"/>
    </source>
</evidence>
<protein>
    <submittedName>
        <fullName evidence="7">Solute carrier family 13 (Sodium-dependent dicarboxylate transporter), member 2/3/5</fullName>
    </submittedName>
</protein>
<evidence type="ECO:0000256" key="2">
    <source>
        <dbReference type="ARBA" id="ARBA00022448"/>
    </source>
</evidence>
<proteinExistence type="predicted"/>
<dbReference type="PANTHER" id="PTHR10283:SF82">
    <property type="entry name" value="SOLUTE CARRIER FAMILY 13 MEMBER 2"/>
    <property type="match status" value="1"/>
</dbReference>
<sequence length="498" mass="54562">MNLFGKPGKPAKRYMFRISGPLLFLLLEITGGPESMSPLAYHVFCITIWMALWWITEAVPIAVTALLPIILFPMTGAVPIGITTASFGHKYIFLYMGGFMLAIAIERWKLHRRIALSIISLIGTKVPHIILGFMIASAFLSMWISNTATAVMMLPIGMAIADQFRKHTGATSSDFGKALMLGIAYSSSIGGIATLIGTPPNLVLAGVLEKIYGVKLGFFEWSRFAFPLAVILLAISWKYLTRYAYDLREVSFPGGKEEIRNMKQELGPVTYEEKAVLAVFVITASAWIFRALIQQWIPGIDDTIIAMMAGVSLFIIPAKSERRSLISWEEAVKLPWGIILLFGGGMALAEGFSQTGLANWIAERMTELDNMPFWVILILLVTAVNFLTEVTSNMATTAMLLPILAPMALSLDLHPFLIMTAVTLAASCAFMLPVATPPNAIVFGSGYLRIPDMMKSGVALNVISIILVTVSVYFILPVIWGIAAEPFPEALKSFLSKH</sequence>
<evidence type="ECO:0000313" key="8">
    <source>
        <dbReference type="Proteomes" id="UP000182248"/>
    </source>
</evidence>
<feature type="transmembrane region" description="Helical" evidence="6">
    <location>
        <begin position="224"/>
        <end position="240"/>
    </location>
</feature>
<dbReference type="CDD" id="cd01115">
    <property type="entry name" value="SLC13_permease"/>
    <property type="match status" value="1"/>
</dbReference>
<feature type="transmembrane region" description="Helical" evidence="6">
    <location>
        <begin position="371"/>
        <end position="387"/>
    </location>
</feature>
<dbReference type="OrthoDB" id="9766267at2"/>
<keyword evidence="4 6" id="KW-1133">Transmembrane helix</keyword>
<dbReference type="EMBL" id="FPJE01000013">
    <property type="protein sequence ID" value="SFW58708.1"/>
    <property type="molecule type" value="Genomic_DNA"/>
</dbReference>
<feature type="transmembrane region" description="Helical" evidence="6">
    <location>
        <begin position="303"/>
        <end position="320"/>
    </location>
</feature>
<dbReference type="GO" id="GO:0015141">
    <property type="term" value="F:succinate transmembrane transporter activity"/>
    <property type="evidence" value="ECO:0007669"/>
    <property type="project" value="UniProtKB-ARBA"/>
</dbReference>
<keyword evidence="2" id="KW-0813">Transport</keyword>
<accession>A0A1K1QG77</accession>
<feature type="transmembrane region" description="Helical" evidence="6">
    <location>
        <begin position="62"/>
        <end position="82"/>
    </location>
</feature>
<dbReference type="Proteomes" id="UP000182248">
    <property type="component" value="Unassembled WGS sequence"/>
</dbReference>
<feature type="transmembrane region" description="Helical" evidence="6">
    <location>
        <begin position="182"/>
        <end position="204"/>
    </location>
</feature>
<keyword evidence="5 6" id="KW-0472">Membrane</keyword>
<evidence type="ECO:0000256" key="6">
    <source>
        <dbReference type="SAM" id="Phobius"/>
    </source>
</evidence>
<gene>
    <name evidence="7" type="ORF">SAMN02927921_02507</name>
</gene>
<evidence type="ECO:0000256" key="3">
    <source>
        <dbReference type="ARBA" id="ARBA00022692"/>
    </source>
</evidence>
<feature type="transmembrane region" description="Helical" evidence="6">
    <location>
        <begin position="458"/>
        <end position="483"/>
    </location>
</feature>
<dbReference type="AlphaFoldDB" id="A0A1K1QG77"/>
<evidence type="ECO:0000313" key="7">
    <source>
        <dbReference type="EMBL" id="SFW58708.1"/>
    </source>
</evidence>
<feature type="transmembrane region" description="Helical" evidence="6">
    <location>
        <begin position="417"/>
        <end position="437"/>
    </location>
</feature>
<evidence type="ECO:0000256" key="4">
    <source>
        <dbReference type="ARBA" id="ARBA00022989"/>
    </source>
</evidence>
<comment type="subcellular location">
    <subcellularLocation>
        <location evidence="1">Membrane</location>
        <topology evidence="1">Multi-pass membrane protein</topology>
    </subcellularLocation>
</comment>
<feature type="transmembrane region" description="Helical" evidence="6">
    <location>
        <begin position="88"/>
        <end position="105"/>
    </location>
</feature>
<keyword evidence="8" id="KW-1185">Reference proteome</keyword>
<reference evidence="7 8" key="1">
    <citation type="submission" date="2016-11" db="EMBL/GenBank/DDBJ databases">
        <authorList>
            <person name="Jaros S."/>
            <person name="Januszkiewicz K."/>
            <person name="Wedrychowicz H."/>
        </authorList>
    </citation>
    <scope>NUCLEOTIDE SEQUENCE [LARGE SCALE GENOMIC DNA]</scope>
    <source>
        <strain evidence="7 8">CGMCC 1.12145</strain>
    </source>
</reference>
<dbReference type="STRING" id="1150368.SAMN02927921_02507"/>
<feature type="transmembrane region" description="Helical" evidence="6">
    <location>
        <begin position="142"/>
        <end position="161"/>
    </location>
</feature>
<name>A0A1K1QG77_9FLAO</name>
<organism evidence="7 8">
    <name type="scientific">Sinomicrobium oceani</name>
    <dbReference type="NCBI Taxonomy" id="1150368"/>
    <lineage>
        <taxon>Bacteria</taxon>
        <taxon>Pseudomonadati</taxon>
        <taxon>Bacteroidota</taxon>
        <taxon>Flavobacteriia</taxon>
        <taxon>Flavobacteriales</taxon>
        <taxon>Flavobacteriaceae</taxon>
        <taxon>Sinomicrobium</taxon>
    </lineage>
</organism>
<dbReference type="PROSITE" id="PS01271">
    <property type="entry name" value="NA_SULFATE"/>
    <property type="match status" value="1"/>
</dbReference>
<dbReference type="Pfam" id="PF00939">
    <property type="entry name" value="Na_sulph_symp"/>
    <property type="match status" value="1"/>
</dbReference>
<feature type="transmembrane region" description="Helical" evidence="6">
    <location>
        <begin position="39"/>
        <end position="55"/>
    </location>
</feature>
<keyword evidence="3 6" id="KW-0812">Transmembrane</keyword>
<dbReference type="GO" id="GO:0005886">
    <property type="term" value="C:plasma membrane"/>
    <property type="evidence" value="ECO:0007669"/>
    <property type="project" value="TreeGrafter"/>
</dbReference>
<dbReference type="PANTHER" id="PTHR10283">
    <property type="entry name" value="SOLUTE CARRIER FAMILY 13 MEMBER"/>
    <property type="match status" value="1"/>
</dbReference>
<feature type="transmembrane region" description="Helical" evidence="6">
    <location>
        <begin position="332"/>
        <end position="351"/>
    </location>
</feature>